<accession>A0A2N9ECF6</accession>
<evidence type="ECO:0000313" key="2">
    <source>
        <dbReference type="EMBL" id="SPC72472.1"/>
    </source>
</evidence>
<feature type="compositionally biased region" description="Acidic residues" evidence="1">
    <location>
        <begin position="32"/>
        <end position="44"/>
    </location>
</feature>
<name>A0A2N9ECF6_FAGSY</name>
<dbReference type="EMBL" id="OIVN01000008">
    <property type="protein sequence ID" value="SPC72472.1"/>
    <property type="molecule type" value="Genomic_DNA"/>
</dbReference>
<feature type="compositionally biased region" description="Acidic residues" evidence="1">
    <location>
        <begin position="1"/>
        <end position="21"/>
    </location>
</feature>
<evidence type="ECO:0000256" key="1">
    <source>
        <dbReference type="SAM" id="MobiDB-lite"/>
    </source>
</evidence>
<dbReference type="AlphaFoldDB" id="A0A2N9ECF6"/>
<feature type="region of interest" description="Disordered" evidence="1">
    <location>
        <begin position="1"/>
        <end position="72"/>
    </location>
</feature>
<proteinExistence type="predicted"/>
<gene>
    <name evidence="2" type="ORF">FSB_LOCUS354</name>
</gene>
<protein>
    <submittedName>
        <fullName evidence="2">Uncharacterized protein</fullName>
    </submittedName>
</protein>
<organism evidence="2">
    <name type="scientific">Fagus sylvatica</name>
    <name type="common">Beechnut</name>
    <dbReference type="NCBI Taxonomy" id="28930"/>
    <lineage>
        <taxon>Eukaryota</taxon>
        <taxon>Viridiplantae</taxon>
        <taxon>Streptophyta</taxon>
        <taxon>Embryophyta</taxon>
        <taxon>Tracheophyta</taxon>
        <taxon>Spermatophyta</taxon>
        <taxon>Magnoliopsida</taxon>
        <taxon>eudicotyledons</taxon>
        <taxon>Gunneridae</taxon>
        <taxon>Pentapetalae</taxon>
        <taxon>rosids</taxon>
        <taxon>fabids</taxon>
        <taxon>Fagales</taxon>
        <taxon>Fagaceae</taxon>
        <taxon>Fagus</taxon>
    </lineage>
</organism>
<reference evidence="2" key="1">
    <citation type="submission" date="2018-02" db="EMBL/GenBank/DDBJ databases">
        <authorList>
            <person name="Cohen D.B."/>
            <person name="Kent A.D."/>
        </authorList>
    </citation>
    <scope>NUCLEOTIDE SEQUENCE</scope>
</reference>
<sequence>MANEEDSAQEEQEEQQNEQDPDADKISSSSDSDYDSDKDSDDDSFYYSDEPLTYTRPSDNPPELENTSEINIRQLTEYSVDADGLG</sequence>